<reference evidence="3" key="1">
    <citation type="journal article" date="2011" name="Proc. Natl. Acad. Sci. U.S.A.">
        <title>Obligate biotrophy features unraveled by the genomic analysis of rust fungi.</title>
        <authorList>
            <person name="Duplessis S."/>
            <person name="Cuomo C.A."/>
            <person name="Lin Y.-C."/>
            <person name="Aerts A."/>
            <person name="Tisserant E."/>
            <person name="Veneault-Fourrey C."/>
            <person name="Joly D.L."/>
            <person name="Hacquard S."/>
            <person name="Amselem J."/>
            <person name="Cantarel B.L."/>
            <person name="Chiu R."/>
            <person name="Coutinho P.M."/>
            <person name="Feau N."/>
            <person name="Field M."/>
            <person name="Frey P."/>
            <person name="Gelhaye E."/>
            <person name="Goldberg J."/>
            <person name="Grabherr M.G."/>
            <person name="Kodira C.D."/>
            <person name="Kohler A."/>
            <person name="Kuees U."/>
            <person name="Lindquist E.A."/>
            <person name="Lucas S.M."/>
            <person name="Mago R."/>
            <person name="Mauceli E."/>
            <person name="Morin E."/>
            <person name="Murat C."/>
            <person name="Pangilinan J.L."/>
            <person name="Park R."/>
            <person name="Pearson M."/>
            <person name="Quesneville H."/>
            <person name="Rouhier N."/>
            <person name="Sakthikumar S."/>
            <person name="Salamov A.A."/>
            <person name="Schmutz J."/>
            <person name="Selles B."/>
            <person name="Shapiro H."/>
            <person name="Tanguay P."/>
            <person name="Tuskan G.A."/>
            <person name="Henrissat B."/>
            <person name="Van de Peer Y."/>
            <person name="Rouze P."/>
            <person name="Ellis J.G."/>
            <person name="Dodds P.N."/>
            <person name="Schein J.E."/>
            <person name="Zhong S."/>
            <person name="Hamelin R.C."/>
            <person name="Grigoriev I.V."/>
            <person name="Szabo L.J."/>
            <person name="Martin F."/>
        </authorList>
    </citation>
    <scope>NUCLEOTIDE SEQUENCE [LARGE SCALE GENOMIC DNA]</scope>
    <source>
        <strain evidence="3">98AG31 / pathotype 3-4-7</strain>
    </source>
</reference>
<feature type="compositionally biased region" description="Polar residues" evidence="1">
    <location>
        <begin position="140"/>
        <end position="160"/>
    </location>
</feature>
<protein>
    <submittedName>
        <fullName evidence="2">Uncharacterized protein</fullName>
    </submittedName>
</protein>
<dbReference type="PANTHER" id="PTHR33324:SF2">
    <property type="entry name" value="MYB_SANT-LIKE DNA-BINDING DOMAIN-CONTAINING PROTEIN"/>
    <property type="match status" value="1"/>
</dbReference>
<dbReference type="OrthoDB" id="168171at2759"/>
<evidence type="ECO:0000256" key="1">
    <source>
        <dbReference type="SAM" id="MobiDB-lite"/>
    </source>
</evidence>
<accession>F4RZH5</accession>
<feature type="region of interest" description="Disordered" evidence="1">
    <location>
        <begin position="69"/>
        <end position="160"/>
    </location>
</feature>
<dbReference type="KEGG" id="mlr:MELLADRAFT_91559"/>
<feature type="region of interest" description="Disordered" evidence="1">
    <location>
        <begin position="544"/>
        <end position="567"/>
    </location>
</feature>
<organism evidence="3">
    <name type="scientific">Melampsora larici-populina (strain 98AG31 / pathotype 3-4-7)</name>
    <name type="common">Poplar leaf rust fungus</name>
    <dbReference type="NCBI Taxonomy" id="747676"/>
    <lineage>
        <taxon>Eukaryota</taxon>
        <taxon>Fungi</taxon>
        <taxon>Dikarya</taxon>
        <taxon>Basidiomycota</taxon>
        <taxon>Pucciniomycotina</taxon>
        <taxon>Pucciniomycetes</taxon>
        <taxon>Pucciniales</taxon>
        <taxon>Melampsoraceae</taxon>
        <taxon>Melampsora</taxon>
    </lineage>
</organism>
<gene>
    <name evidence="2" type="ORF">MELLADRAFT_91559</name>
</gene>
<keyword evidence="3" id="KW-1185">Reference proteome</keyword>
<dbReference type="AlphaFoldDB" id="F4RZH5"/>
<dbReference type="EMBL" id="GL883132">
    <property type="protein sequence ID" value="EGG02254.1"/>
    <property type="molecule type" value="Genomic_DNA"/>
</dbReference>
<feature type="region of interest" description="Disordered" evidence="1">
    <location>
        <begin position="16"/>
        <end position="52"/>
    </location>
</feature>
<feature type="compositionally biased region" description="Basic and acidic residues" evidence="1">
    <location>
        <begin position="544"/>
        <end position="553"/>
    </location>
</feature>
<dbReference type="RefSeq" id="XP_007414511.1">
    <property type="nucleotide sequence ID" value="XM_007414449.1"/>
</dbReference>
<evidence type="ECO:0000313" key="2">
    <source>
        <dbReference type="EMBL" id="EGG02254.1"/>
    </source>
</evidence>
<dbReference type="HOGENOM" id="CLU_491814_0_0_1"/>
<dbReference type="VEuPathDB" id="FungiDB:MELLADRAFT_91559"/>
<feature type="compositionally biased region" description="Basic residues" evidence="1">
    <location>
        <begin position="130"/>
        <end position="139"/>
    </location>
</feature>
<feature type="region of interest" description="Disordered" evidence="1">
    <location>
        <begin position="360"/>
        <end position="384"/>
    </location>
</feature>
<feature type="compositionally biased region" description="Acidic residues" evidence="1">
    <location>
        <begin position="555"/>
        <end position="567"/>
    </location>
</feature>
<dbReference type="Proteomes" id="UP000001072">
    <property type="component" value="Unassembled WGS sequence"/>
</dbReference>
<sequence length="567" mass="63683">MNYYVPSPEGCFPSEPLPPIYGYNPDPPSHDHQTGPPQHFPQFDHGFELFDHMSGPMPQTPFIFHGSSDGNFGGFPQSHHISTPPASAIAHGNSAVQDQPHYPNQPPPNQPGSMNTQPTTYTSPSPVLVKGKRGRKPKANKTNSAVQDTATLKSPNCTPTNSKDDFHRHWARHKNLNGESASDILIQWVLIPGNYNRWREKGSKKNVIAKDISQFLIQNGIFGCDGNSVVQQMHSLEDRYREALERTKQTGGGLIGISGEKSFSDQIEGICPSFYELDQIMGDRPSAMPFDEIDLVDDVNENDIRDAFQLRTANQDVLDVEQNIDNPDFSDLFDPSDTNDDSFNLPAPLQRDNLMAAIQNADQPKVTQSRKHRRESTDSIKEDSFDSHSDVIVKKRRPSGSFLKSIGFRAQSPSKSVLKINTSEAREKADENYEQRERAIQAHSKTAIGTLKIGQEMSSSMKTISSAITNLANPKPPPRDKIAKKREKMQLRREKWELQLLIHKQKSENDYRDLELTTKTIRELMETGMSSTEATNLAERLIENQKQKSRPDLDALMDYDSNDSDSD</sequence>
<dbReference type="GeneID" id="18935943"/>
<proteinExistence type="predicted"/>
<feature type="compositionally biased region" description="Polar residues" evidence="1">
    <location>
        <begin position="112"/>
        <end position="125"/>
    </location>
</feature>
<name>F4RZH5_MELLP</name>
<feature type="compositionally biased region" description="Basic and acidic residues" evidence="1">
    <location>
        <begin position="375"/>
        <end position="384"/>
    </location>
</feature>
<dbReference type="PANTHER" id="PTHR33324">
    <property type="entry name" value="EXPRESSED PROTEIN"/>
    <property type="match status" value="1"/>
</dbReference>
<dbReference type="InParanoid" id="F4RZH5"/>
<evidence type="ECO:0000313" key="3">
    <source>
        <dbReference type="Proteomes" id="UP000001072"/>
    </source>
</evidence>
<feature type="region of interest" description="Disordered" evidence="1">
    <location>
        <begin position="325"/>
        <end position="345"/>
    </location>
</feature>